<dbReference type="PROSITE" id="PS00107">
    <property type="entry name" value="PROTEIN_KINASE_ATP"/>
    <property type="match status" value="1"/>
</dbReference>
<feature type="domain" description="Protein kinase" evidence="8">
    <location>
        <begin position="12"/>
        <end position="265"/>
    </location>
</feature>
<keyword evidence="4" id="KW-0418">Kinase</keyword>
<evidence type="ECO:0000313" key="9">
    <source>
        <dbReference type="EMBL" id="KAH0890908.1"/>
    </source>
</evidence>
<dbReference type="InterPro" id="IPR055217">
    <property type="entry name" value="TPR_EMC2"/>
</dbReference>
<dbReference type="Pfam" id="PF22890">
    <property type="entry name" value="TPR_EMC2"/>
    <property type="match status" value="1"/>
</dbReference>
<keyword evidence="5 6" id="KW-0067">ATP-binding</keyword>
<dbReference type="PANTHER" id="PTHR43671">
    <property type="entry name" value="SERINE/THREONINE-PROTEIN KINASE NEK"/>
    <property type="match status" value="1"/>
</dbReference>
<feature type="region of interest" description="Disordered" evidence="7">
    <location>
        <begin position="517"/>
        <end position="548"/>
    </location>
</feature>
<reference evidence="9 10" key="1">
    <citation type="submission" date="2021-05" db="EMBL/GenBank/DDBJ databases">
        <title>Genome Assembly of Synthetic Allotetraploid Brassica napus Reveals Homoeologous Exchanges between Subgenomes.</title>
        <authorList>
            <person name="Davis J.T."/>
        </authorList>
    </citation>
    <scope>NUCLEOTIDE SEQUENCE [LARGE SCALE GENOMIC DNA]</scope>
    <source>
        <strain evidence="10">cv. Da-Ae</strain>
        <tissue evidence="9">Seedling</tissue>
    </source>
</reference>
<evidence type="ECO:0000256" key="2">
    <source>
        <dbReference type="ARBA" id="ARBA00022679"/>
    </source>
</evidence>
<comment type="similarity">
    <text evidence="1">Belongs to the protein kinase superfamily. NEK Ser/Thr protein kinase family. NIMA subfamily.</text>
</comment>
<dbReference type="Gene3D" id="3.30.200.20">
    <property type="entry name" value="Phosphorylase Kinase, domain 1"/>
    <property type="match status" value="1"/>
</dbReference>
<name>A0ABQ8AEU3_BRANA</name>
<dbReference type="SUPFAM" id="SSF48452">
    <property type="entry name" value="TPR-like"/>
    <property type="match status" value="1"/>
</dbReference>
<keyword evidence="3 6" id="KW-0547">Nucleotide-binding</keyword>
<dbReference type="InterPro" id="IPR000719">
    <property type="entry name" value="Prot_kinase_dom"/>
</dbReference>
<dbReference type="InterPro" id="IPR050660">
    <property type="entry name" value="NEK_Ser/Thr_kinase"/>
</dbReference>
<dbReference type="InterPro" id="IPR011009">
    <property type="entry name" value="Kinase-like_dom_sf"/>
</dbReference>
<dbReference type="PANTHER" id="PTHR43671:SF55">
    <property type="entry name" value="SERINE_THREONINE-PROTEIN KINASE NEK2"/>
    <property type="match status" value="1"/>
</dbReference>
<feature type="binding site" evidence="6">
    <location>
        <position position="41"/>
    </location>
    <ligand>
        <name>ATP</name>
        <dbReference type="ChEBI" id="CHEBI:30616"/>
    </ligand>
</feature>
<gene>
    <name evidence="9" type="ORF">HID58_053337</name>
</gene>
<dbReference type="PROSITE" id="PS50011">
    <property type="entry name" value="PROTEIN_KINASE_DOM"/>
    <property type="match status" value="1"/>
</dbReference>
<dbReference type="Gene3D" id="1.25.40.10">
    <property type="entry name" value="Tetratricopeptide repeat domain"/>
    <property type="match status" value="1"/>
</dbReference>
<dbReference type="CDD" id="cd08215">
    <property type="entry name" value="STKc_Nek"/>
    <property type="match status" value="1"/>
</dbReference>
<dbReference type="PROSITE" id="PS00108">
    <property type="entry name" value="PROTEIN_KINASE_ST"/>
    <property type="match status" value="1"/>
</dbReference>
<feature type="compositionally biased region" description="Low complexity" evidence="7">
    <location>
        <begin position="528"/>
        <end position="540"/>
    </location>
</feature>
<comment type="caution">
    <text evidence="9">The sequence shown here is derived from an EMBL/GenBank/DDBJ whole genome shotgun (WGS) entry which is preliminary data.</text>
</comment>
<dbReference type="SMART" id="SM00220">
    <property type="entry name" value="S_TKc"/>
    <property type="match status" value="1"/>
</dbReference>
<protein>
    <recommendedName>
        <fullName evidence="8">Protein kinase domain-containing protein</fullName>
    </recommendedName>
</protein>
<dbReference type="EMBL" id="JAGKQM010000013">
    <property type="protein sequence ID" value="KAH0890908.1"/>
    <property type="molecule type" value="Genomic_DNA"/>
</dbReference>
<evidence type="ECO:0000259" key="8">
    <source>
        <dbReference type="PROSITE" id="PS50011"/>
    </source>
</evidence>
<dbReference type="Pfam" id="PF00069">
    <property type="entry name" value="Pkinase"/>
    <property type="match status" value="1"/>
</dbReference>
<keyword evidence="2" id="KW-0808">Transferase</keyword>
<evidence type="ECO:0000256" key="1">
    <source>
        <dbReference type="ARBA" id="ARBA00010886"/>
    </source>
</evidence>
<evidence type="ECO:0000256" key="6">
    <source>
        <dbReference type="PROSITE-ProRule" id="PRU10141"/>
    </source>
</evidence>
<keyword evidence="10" id="KW-1185">Reference proteome</keyword>
<evidence type="ECO:0000256" key="5">
    <source>
        <dbReference type="ARBA" id="ARBA00022840"/>
    </source>
</evidence>
<feature type="compositionally biased region" description="Basic residues" evidence="7">
    <location>
        <begin position="462"/>
        <end position="471"/>
    </location>
</feature>
<dbReference type="Proteomes" id="UP000824890">
    <property type="component" value="Unassembled WGS sequence"/>
</dbReference>
<accession>A0ABQ8AEU3</accession>
<dbReference type="SUPFAM" id="SSF56112">
    <property type="entry name" value="Protein kinase-like (PK-like)"/>
    <property type="match status" value="1"/>
</dbReference>
<evidence type="ECO:0000313" key="10">
    <source>
        <dbReference type="Proteomes" id="UP000824890"/>
    </source>
</evidence>
<dbReference type="InterPro" id="IPR017441">
    <property type="entry name" value="Protein_kinase_ATP_BS"/>
</dbReference>
<evidence type="ECO:0000256" key="7">
    <source>
        <dbReference type="SAM" id="MobiDB-lite"/>
    </source>
</evidence>
<dbReference type="Gene3D" id="1.10.510.10">
    <property type="entry name" value="Transferase(Phosphotransferase) domain 1"/>
    <property type="match status" value="1"/>
</dbReference>
<dbReference type="InterPro" id="IPR008271">
    <property type="entry name" value="Ser/Thr_kinase_AS"/>
</dbReference>
<evidence type="ECO:0000256" key="4">
    <source>
        <dbReference type="ARBA" id="ARBA00022777"/>
    </source>
</evidence>
<sequence length="900" mass="101081">FYRRKSKTKEHYEVLEQIGKGSFGSAHLVRHKHEKKLYVLKKIRLARQTGRTRRSAHQEMELIRKINNPFIVEYKDSWVEKGCYVCIIIGYCKGGDMAEAIKKTNGVHFSEEKLCKWLVQLLMALEYLHANHILHRDVKCSNIFLTKDQDIRLGDFGLAKVLTSDDLASSVVGTPSYMCPELLADIPYGSKSDIWSLGKVLYMTAMKPAFKAFDMQGLINRINRSIVPPLPAQYSAAFRCLVKSMLRKNPELRPSAAELLRQPLLQPYIQKIHLKVNDPGNNVLPAEWPESESARRSSFPEQRKRPARKSKSFGPSRFRGNQEDSVSSIKKPVPAAYLTRERQVDLSTDESGDGTVIRRTSEASKSSKYVPVRALASPVRGRGQVPVSSQQTKPKSAALIRRASMPISRKPAKEIKDSLYNSKTSILHQIKSPDVSMNAPRIDKIEFPLASYEEEPFVPVVRGKKKKKKASSRGSYSPPPEPPLDCSVTKDKFTLEPGQNFEGAIMKAVYQYEEAYPENKSESSDQNATAGASSRGSSGIRRQRFDPSSYQQRAEALEGLLEFSARLLQDERYDELNVLLRPFGPGKVSPRETAIWLEMVTKAEETELNQLENQVENGGGGVWEYLCLVRKLKVRRSELVLKHGLSILNDPGKRSSLGPDEWTLYEQVAIAAMDCQSLGAAQNCIKVLQKKFPESKRVGKLEALLLEAKGMWEEAEKAYSILLEDNPLDQVIHKRKVAMAKAQGKPSSAIEHLNKYLEVFMADHDAWRELAEIYVSLQMYKQAAFCYEELILSQPTLPLYHLAYAEVLYTIGGQENLIAARKYYASTIDLTGGKSTRALFGICLCGSAIAQLSKGRNKEDKDMAAPELQSLAATALEKEYKQKAPAKLNLLSSALRSLKL</sequence>
<evidence type="ECO:0000256" key="3">
    <source>
        <dbReference type="ARBA" id="ARBA00022741"/>
    </source>
</evidence>
<feature type="region of interest" description="Disordered" evidence="7">
    <location>
        <begin position="280"/>
        <end position="364"/>
    </location>
</feature>
<organism evidence="9 10">
    <name type="scientific">Brassica napus</name>
    <name type="common">Rape</name>
    <dbReference type="NCBI Taxonomy" id="3708"/>
    <lineage>
        <taxon>Eukaryota</taxon>
        <taxon>Viridiplantae</taxon>
        <taxon>Streptophyta</taxon>
        <taxon>Embryophyta</taxon>
        <taxon>Tracheophyta</taxon>
        <taxon>Spermatophyta</taxon>
        <taxon>Magnoliopsida</taxon>
        <taxon>eudicotyledons</taxon>
        <taxon>Gunneridae</taxon>
        <taxon>Pentapetalae</taxon>
        <taxon>rosids</taxon>
        <taxon>malvids</taxon>
        <taxon>Brassicales</taxon>
        <taxon>Brassicaceae</taxon>
        <taxon>Brassiceae</taxon>
        <taxon>Brassica</taxon>
    </lineage>
</organism>
<feature type="region of interest" description="Disordered" evidence="7">
    <location>
        <begin position="461"/>
        <end position="490"/>
    </location>
</feature>
<dbReference type="InterPro" id="IPR011990">
    <property type="entry name" value="TPR-like_helical_dom_sf"/>
</dbReference>
<feature type="non-terminal residue" evidence="9">
    <location>
        <position position="1"/>
    </location>
</feature>
<proteinExistence type="inferred from homology"/>